<accession>A0A0G2ARR7</accession>
<proteinExistence type="predicted"/>
<protein>
    <submittedName>
        <fullName evidence="1">Uncharacterized protein</fullName>
    </submittedName>
</protein>
<dbReference type="EMBL" id="LCRN01000038">
    <property type="protein sequence ID" value="KKW35474.1"/>
    <property type="molecule type" value="Genomic_DNA"/>
</dbReference>
<dbReference type="Proteomes" id="UP000033865">
    <property type="component" value="Unassembled WGS sequence"/>
</dbReference>
<reference evidence="1 2" key="1">
    <citation type="journal article" date="2015" name="Nature">
        <title>rRNA introns, odd ribosomes, and small enigmatic genomes across a large radiation of phyla.</title>
        <authorList>
            <person name="Brown C.T."/>
            <person name="Hug L.A."/>
            <person name="Thomas B.C."/>
            <person name="Sharon I."/>
            <person name="Castelle C.J."/>
            <person name="Singh A."/>
            <person name="Wilkins M.J."/>
            <person name="Williams K.H."/>
            <person name="Banfield J.F."/>
        </authorList>
    </citation>
    <scope>NUCLEOTIDE SEQUENCE [LARGE SCALE GENOMIC DNA]</scope>
</reference>
<dbReference type="AlphaFoldDB" id="A0A0G2ARR7"/>
<gene>
    <name evidence="1" type="ORF">UY82_C0038G0022</name>
</gene>
<name>A0A0G2ARR7_9BACT</name>
<evidence type="ECO:0000313" key="2">
    <source>
        <dbReference type="Proteomes" id="UP000033865"/>
    </source>
</evidence>
<sequence>MGDIIDPDLALLIADDDSDESYLIENDAIKNELVSLANSV</sequence>
<organism evidence="1 2">
    <name type="scientific">Candidatus Uhrbacteria bacterium GW2011_GWC2_53_7</name>
    <dbReference type="NCBI Taxonomy" id="1618986"/>
    <lineage>
        <taxon>Bacteria</taxon>
        <taxon>Candidatus Uhriibacteriota</taxon>
    </lineage>
</organism>
<evidence type="ECO:0000313" key="1">
    <source>
        <dbReference type="EMBL" id="KKW35474.1"/>
    </source>
</evidence>
<comment type="caution">
    <text evidence="1">The sequence shown here is derived from an EMBL/GenBank/DDBJ whole genome shotgun (WGS) entry which is preliminary data.</text>
</comment>